<dbReference type="EMBL" id="ANHY01000022">
    <property type="protein sequence ID" value="EKV26941.1"/>
    <property type="molecule type" value="Genomic_DNA"/>
</dbReference>
<dbReference type="AlphaFoldDB" id="K9HDX5"/>
<dbReference type="STRING" id="1238182.C882_2165"/>
<evidence type="ECO:0000313" key="2">
    <source>
        <dbReference type="EMBL" id="EKV26941.1"/>
    </source>
</evidence>
<sequence length="209" mass="22743">MRLWHRTILALAALLTAAGLAGAAPNTASAQDPVRPEETYAFALPDRWQEVNRTRQGNVDIITFLPGGQTMQGWRDMVILQIYRDMTAVPAESLRERSLNNAQAACEDATASGLQTGLSNGYPSAFWATACTRNKQTGLGEVAYFRSLQGNDNLYMVQRVWSMPAFGAEPPTIPEAEKREAIGILSGLNVCQPGSRQHPCPGQPGEAQR</sequence>
<organism evidence="2 3">
    <name type="scientific">Caenispirillum salinarum AK4</name>
    <dbReference type="NCBI Taxonomy" id="1238182"/>
    <lineage>
        <taxon>Bacteria</taxon>
        <taxon>Pseudomonadati</taxon>
        <taxon>Pseudomonadota</taxon>
        <taxon>Alphaproteobacteria</taxon>
        <taxon>Rhodospirillales</taxon>
        <taxon>Novispirillaceae</taxon>
        <taxon>Caenispirillum</taxon>
    </lineage>
</organism>
<dbReference type="Proteomes" id="UP000009881">
    <property type="component" value="Unassembled WGS sequence"/>
</dbReference>
<name>K9HDX5_9PROT</name>
<reference evidence="2 3" key="1">
    <citation type="journal article" date="2013" name="Genome Announc.">
        <title>Draft Genome Sequence of an Alphaproteobacterium, Caenispirillum salinarum AK4(T), Isolated from a Solar Saltern.</title>
        <authorList>
            <person name="Khatri I."/>
            <person name="Singh A."/>
            <person name="Korpole S."/>
            <person name="Pinnaka A.K."/>
            <person name="Subramanian S."/>
        </authorList>
    </citation>
    <scope>NUCLEOTIDE SEQUENCE [LARGE SCALE GENOMIC DNA]</scope>
    <source>
        <strain evidence="2 3">AK4</strain>
    </source>
</reference>
<accession>K9HDX5</accession>
<dbReference type="RefSeq" id="WP_009542560.1">
    <property type="nucleotide sequence ID" value="NZ_ANHY01000022.1"/>
</dbReference>
<dbReference type="eggNOG" id="ENOG5031WU7">
    <property type="taxonomic scope" value="Bacteria"/>
</dbReference>
<dbReference type="OrthoDB" id="6116092at2"/>
<gene>
    <name evidence="2" type="ORF">C882_2165</name>
</gene>
<protein>
    <submittedName>
        <fullName evidence="2">Uncharacterized protein</fullName>
    </submittedName>
</protein>
<keyword evidence="3" id="KW-1185">Reference proteome</keyword>
<proteinExistence type="predicted"/>
<evidence type="ECO:0000256" key="1">
    <source>
        <dbReference type="SAM" id="SignalP"/>
    </source>
</evidence>
<evidence type="ECO:0000313" key="3">
    <source>
        <dbReference type="Proteomes" id="UP000009881"/>
    </source>
</evidence>
<feature type="chain" id="PRO_5003931548" evidence="1">
    <location>
        <begin position="24"/>
        <end position="209"/>
    </location>
</feature>
<keyword evidence="1" id="KW-0732">Signal</keyword>
<feature type="signal peptide" evidence="1">
    <location>
        <begin position="1"/>
        <end position="23"/>
    </location>
</feature>
<comment type="caution">
    <text evidence="2">The sequence shown here is derived from an EMBL/GenBank/DDBJ whole genome shotgun (WGS) entry which is preliminary data.</text>
</comment>